<reference evidence="1 2" key="1">
    <citation type="submission" date="2013-12" db="EMBL/GenBank/DDBJ databases">
        <title>Draft genome of the parsitic nematode Ancylostoma duodenale.</title>
        <authorList>
            <person name="Mitreva M."/>
        </authorList>
    </citation>
    <scope>NUCLEOTIDE SEQUENCE [LARGE SCALE GENOMIC DNA]</scope>
    <source>
        <strain evidence="1 2">Zhejiang</strain>
    </source>
</reference>
<proteinExistence type="predicted"/>
<dbReference type="AlphaFoldDB" id="A0A0C2HAE7"/>
<dbReference type="Gene3D" id="1.10.1380.10">
    <property type="entry name" value="Neutral endopeptidase , domain2"/>
    <property type="match status" value="1"/>
</dbReference>
<keyword evidence="2" id="KW-1185">Reference proteome</keyword>
<dbReference type="SUPFAM" id="SSF55486">
    <property type="entry name" value="Metalloproteases ('zincins'), catalytic domain"/>
    <property type="match status" value="1"/>
</dbReference>
<protein>
    <submittedName>
        <fullName evidence="1">Uncharacterized protein</fullName>
    </submittedName>
</protein>
<accession>A0A0C2HAE7</accession>
<dbReference type="Proteomes" id="UP000054047">
    <property type="component" value="Unassembled WGS sequence"/>
</dbReference>
<dbReference type="OrthoDB" id="5828345at2759"/>
<evidence type="ECO:0000313" key="2">
    <source>
        <dbReference type="Proteomes" id="UP000054047"/>
    </source>
</evidence>
<dbReference type="EMBL" id="KN726331">
    <property type="protein sequence ID" value="KIH68614.1"/>
    <property type="molecule type" value="Genomic_DNA"/>
</dbReference>
<organism evidence="1 2">
    <name type="scientific">Ancylostoma duodenale</name>
    <dbReference type="NCBI Taxonomy" id="51022"/>
    <lineage>
        <taxon>Eukaryota</taxon>
        <taxon>Metazoa</taxon>
        <taxon>Ecdysozoa</taxon>
        <taxon>Nematoda</taxon>
        <taxon>Chromadorea</taxon>
        <taxon>Rhabditida</taxon>
        <taxon>Rhabditina</taxon>
        <taxon>Rhabditomorpha</taxon>
        <taxon>Strongyloidea</taxon>
        <taxon>Ancylostomatidae</taxon>
        <taxon>Ancylostomatinae</taxon>
        <taxon>Ancylostoma</taxon>
    </lineage>
</organism>
<sequence>MSFSDFLLMRFSKSSIGFIASEHLFFPINRNLESNKLVNWTEYFHLISPPDVIPYIQPDLETITRSRQILKRIDLLLRNTSGRVITNYVMLMYALKWAELLDKNYREIIYNFKSEIDPNQGLYNREILCSSITWENYNHVMMAMHARLSNGRVGKDNFPIYLHWMGQELVFDKLQLDKG</sequence>
<dbReference type="InterPro" id="IPR042089">
    <property type="entry name" value="Peptidase_M13_dom_2"/>
</dbReference>
<evidence type="ECO:0000313" key="1">
    <source>
        <dbReference type="EMBL" id="KIH68614.1"/>
    </source>
</evidence>
<name>A0A0C2HAE7_9BILA</name>
<gene>
    <name evidence="1" type="ORF">ANCDUO_01045</name>
</gene>